<dbReference type="PROSITE" id="PS50075">
    <property type="entry name" value="CARRIER"/>
    <property type="match status" value="2"/>
</dbReference>
<dbReference type="SUPFAM" id="SSF55048">
    <property type="entry name" value="Probable ACP-binding domain of malonyl-CoA ACP transacylase"/>
    <property type="match status" value="1"/>
</dbReference>
<dbReference type="InterPro" id="IPR014030">
    <property type="entry name" value="Ketoacyl_synth_N"/>
</dbReference>
<dbReference type="GO" id="GO:0031177">
    <property type="term" value="F:phosphopantetheine binding"/>
    <property type="evidence" value="ECO:0007669"/>
    <property type="project" value="InterPro"/>
</dbReference>
<dbReference type="InterPro" id="IPR036736">
    <property type="entry name" value="ACP-like_sf"/>
</dbReference>
<dbReference type="Gene3D" id="1.10.1200.10">
    <property type="entry name" value="ACP-like"/>
    <property type="match status" value="3"/>
</dbReference>
<comment type="subcellular location">
    <subcellularLocation>
        <location evidence="1">Cytoplasm</location>
    </subcellularLocation>
</comment>
<dbReference type="InterPro" id="IPR009081">
    <property type="entry name" value="PP-bd_ACP"/>
</dbReference>
<dbReference type="SMART" id="SM00825">
    <property type="entry name" value="PKS_KS"/>
    <property type="match status" value="2"/>
</dbReference>
<dbReference type="Gene3D" id="3.40.50.720">
    <property type="entry name" value="NAD(P)-binding Rossmann-like Domain"/>
    <property type="match status" value="1"/>
</dbReference>
<dbReference type="EMBL" id="FJ462704">
    <property type="protein sequence ID" value="ACR50796.1"/>
    <property type="molecule type" value="Genomic_DNA"/>
</dbReference>
<dbReference type="InterPro" id="IPR018201">
    <property type="entry name" value="Ketoacyl_synth_AS"/>
</dbReference>
<dbReference type="GO" id="GO:0071770">
    <property type="term" value="P:DIM/DIP cell wall layer assembly"/>
    <property type="evidence" value="ECO:0007669"/>
    <property type="project" value="TreeGrafter"/>
</dbReference>
<feature type="compositionally biased region" description="Low complexity" evidence="10">
    <location>
        <begin position="302"/>
        <end position="314"/>
    </location>
</feature>
<proteinExistence type="predicted"/>
<evidence type="ECO:0000256" key="8">
    <source>
        <dbReference type="ARBA" id="ARBA00023194"/>
    </source>
</evidence>
<dbReference type="NCBIfam" id="TIGR00128">
    <property type="entry name" value="fabD"/>
    <property type="match status" value="1"/>
</dbReference>
<dbReference type="InterPro" id="IPR057326">
    <property type="entry name" value="KR_dom"/>
</dbReference>
<dbReference type="SMART" id="SM00827">
    <property type="entry name" value="PKS_AT"/>
    <property type="match status" value="1"/>
</dbReference>
<name>D7F1P3_9ACTN</name>
<keyword evidence="7" id="KW-0677">Repeat</keyword>
<evidence type="ECO:0000259" key="11">
    <source>
        <dbReference type="PROSITE" id="PS50075"/>
    </source>
</evidence>
<dbReference type="CDD" id="cd08953">
    <property type="entry name" value="KR_2_SDR_x"/>
    <property type="match status" value="1"/>
</dbReference>
<dbReference type="InterPro" id="IPR014031">
    <property type="entry name" value="Ketoacyl_synth_C"/>
</dbReference>
<dbReference type="InterPro" id="IPR016039">
    <property type="entry name" value="Thiolase-like"/>
</dbReference>
<dbReference type="CDD" id="cd00833">
    <property type="entry name" value="PKS"/>
    <property type="match status" value="2"/>
</dbReference>
<comment type="pathway">
    <text evidence="2">Antibiotic biosynthesis.</text>
</comment>
<feature type="region of interest" description="Disordered" evidence="10">
    <location>
        <begin position="264"/>
        <end position="339"/>
    </location>
</feature>
<dbReference type="Pfam" id="PF22336">
    <property type="entry name" value="RhiE-like_linker"/>
    <property type="match status" value="1"/>
</dbReference>
<dbReference type="PROSITE" id="PS00012">
    <property type="entry name" value="PHOSPHOPANTETHEINE"/>
    <property type="match status" value="1"/>
</dbReference>
<dbReference type="Pfam" id="PF00109">
    <property type="entry name" value="ketoacyl-synt"/>
    <property type="match status" value="2"/>
</dbReference>
<dbReference type="SMART" id="SM01294">
    <property type="entry name" value="PKS_PP_betabranch"/>
    <property type="match status" value="2"/>
</dbReference>
<dbReference type="PROSITE" id="PS52004">
    <property type="entry name" value="KS3_2"/>
    <property type="match status" value="2"/>
</dbReference>
<organism evidence="13">
    <name type="scientific">Streptomyces longisporoflavus</name>
    <dbReference type="NCBI Taxonomy" id="28044"/>
    <lineage>
        <taxon>Bacteria</taxon>
        <taxon>Bacillati</taxon>
        <taxon>Actinomycetota</taxon>
        <taxon>Actinomycetes</taxon>
        <taxon>Kitasatosporales</taxon>
        <taxon>Streptomycetaceae</taxon>
        <taxon>Streptomyces</taxon>
    </lineage>
</organism>
<sequence>MGAQLFEAFPELVVQADEILGYSIETLCRENPDGNLEKTQYTQPALYVVNALSYFEHLDSSGEIPDFLAGHSLGEYNALLAAGVFDFATGLRVVQKRGELMSRVNDGGMAAVVGLDADRVAEVLAGPGLESLSVANYNNPAQIVIAGPRDRIEAARSAFEEAGAGLYTVLRVGGAFHSPHMAGVQEEFAEFLGGVELAAPTVPVLSNVTARPHGPDVSDLMVSQLTRPVLWTDSVRHLIDQGVEDIRQIGPGRALIGLVQATQRDAAERRAQEPSTAEDRADTTPTPAQPATTLSANPTPDTTATATATATAETAGERIRTLRLRRPARDRAQGGTDHTEEQLTALLLADLRTIVTRVLTADPGALRAETELSALGFDSIKLIEFADQLREEFGVDLTPSVFFEYFTIGAFTAHLLAEHRDTVVARYRDSAAGGAEQTPPAPAEAAGRARSGAVPAPRDGATAAAGGAQPAAGTGSDAVAIVGVSAVLPGSADLDEFWRHLVDGTELVTDTPADRWRSWAGPERAPGARGALIKDFDTFDCRFFGISPGEAELMDPHQRIFLQTVWKAFEDAGRRPTELAGTRTGLFVGHGSMDYVEVLAHSAAGTQSHTATGLAHSILPNRISHQLDLRGPSESVDTACSSSLVALHRAVRSLREGECDLAVAGGASILMSPTPFDSFQQAGMLAPDGRCKTFDRAADGYVRGEGVVAVVLKPLDKALADGDHVYAVVRGSAVNHGGRSASLTAPSPDAQADLIATAWRRSGLDPATATYIETHGTGTSLGDPIEIEGLKKAFATLYRDWGHTERAEPHIGLGSVKTSIGHLEAAAGLAGVVKMLLALRHERLPALRHFGELNPFIRMDGSPFRIVDRTEAWPRLTDGEGAPVPRRCGVSSFGFGGTNAHVVLEEFIAAPAPDEAADPAAGPYLVPLSARTPGALREYADAVVRWLDEHAPENGAPAFDLSALADTLQLGREAMDERLALVVADTDDLYDGLVRYLRGEDADTAWYAGNAAGAGALSGVLLSDAEGAAYLQALLDRGATDKLARLWAAGADLDWRELRGDRPVRRTPLPTYPFERRRCWPQDLVPRQAVTPAGAAPVPYAGVPAPVPAAPAGPAAPVTDEQVGAHLAAVFAETLKWRPEEVDPGVAFDELGLNSLVIEQLRRRLVAHYGPIDSTTFYVYKNLADLTRYVAGKARAEGLTLPAVGGQGTALAPAPAVVPAPAVAPAPAAVSAPARPVSAAAGTGGGDIAIIGMSGRYPKASSLADYWRNLLYGRDCVGEIPMDRPGYRRYAELARERYGDKWYRWGGFLDDVDAFDPQFFQISPREARALDPQERLFLETAWETLEDAGHTRKSLADPTAGDARGSVGVFAGVTFNNYQMFAANDLEHGQWQPISSQTFSIANRVSYLFNLGGPSLTVDTACSSSLYAIHLAVASIRRGECETALAGGVNLSLHPSKYMMLAEAGFLAEDGRCRAFGDGGTGYVPAEAVGAVLLKPLERALADGDQVYAVIKGSAVNSDGHTFGYSVPNPVAQSELITAALADAGVGAETISYVEAHGTGTSLGDPIEIRGLTDAFAASTDARQFCAIGSVKSGIGHAEAAAGIAQVTKVALQMRHGELVPSLLHSATTNSNLELDRTPFKVQRERTPWERPRTTGPAGDELVHPRRAGISSFGAGGVNVHLVLEEAPAVATPPAPARDLVFPLSAREPETLRDLAARMAGHLRSLPAGAIRVADVAHTLQSGREPMEHRAAFVADDLPGILKGLDEIAAPTGGPSSVSTGHREPRSTPPPLADGASPREVAAAWVAGAAPDWAAYLRGLSPRRVSLPTYPFARRRYWMAEAGPTAQAPTTAHPVTAPPAVAAADVRPGDAGETLLNRLAGLPEGERNPALASYLQTELGRLLEFPPDAPPDRRRGFFDLGMDSVMSVRLGNTLEELLGIELYTSVTFDYPCVDDLTGFLLEQLDLDMPEPAAESVTPPRVETAPVQRTVHYRVDWEPAAGPPRNDARLTGSVLVFDPDGRLSELAREHAGDDARIVTVRTGDTFDGSADSYRIRPENDEDYATLLAALGTTPTTVIHAWPGPEAGLTSAFRLTQALMRGRVSRPLRLLRVETFSGEHPDAMAEAFGGFARSVRHENPNLVYQALTVAVTDDPAADVLRACVGELAFDDAVEAEVRHDRAGRWTRRLRELAPATGAPKVAVRDGGTYVITGGGGGLGLIFAEHLAQQSRVRLLLLGRSELDATRREALDRIRSLGSEVVYESVDVSDAAEVTRVLDETRSRWGRLHGVIHSAGVLRDALILNKSADEIGTVLSAKVDGARALDEATRLDELDFFMTFSSLAALAGNPGQVDYAFASRFLNAFSRGRERQRAQGERSGASITVVWPFWRDGGMRVDAETGGFVRRRLGLEHLPTDAGVEAFDIALRTAEPEIGVVLADREKLDRVLRIERPEESPDDISSSRTTAVELLDTLEELGL</sequence>
<dbReference type="InterPro" id="IPR001227">
    <property type="entry name" value="Ac_transferase_dom_sf"/>
</dbReference>
<evidence type="ECO:0000256" key="3">
    <source>
        <dbReference type="ARBA" id="ARBA00022450"/>
    </source>
</evidence>
<dbReference type="Pfam" id="PF00698">
    <property type="entry name" value="Acyl_transf_1"/>
    <property type="match status" value="1"/>
</dbReference>
<feature type="region of interest" description="Disordered" evidence="10">
    <location>
        <begin position="431"/>
        <end position="470"/>
    </location>
</feature>
<evidence type="ECO:0000259" key="12">
    <source>
        <dbReference type="PROSITE" id="PS52004"/>
    </source>
</evidence>
<feature type="compositionally biased region" description="Basic and acidic residues" evidence="10">
    <location>
        <begin position="1644"/>
        <end position="1653"/>
    </location>
</feature>
<feature type="domain" description="Carrier" evidence="11">
    <location>
        <begin position="1889"/>
        <end position="1964"/>
    </location>
</feature>
<keyword evidence="4" id="KW-0963">Cytoplasm</keyword>
<dbReference type="Gene3D" id="3.30.70.250">
    <property type="entry name" value="Malonyl-CoA ACP transacylase, ACP-binding"/>
    <property type="match status" value="1"/>
</dbReference>
<feature type="compositionally biased region" description="Basic and acidic residues" evidence="10">
    <location>
        <begin position="327"/>
        <end position="339"/>
    </location>
</feature>
<dbReference type="SUPFAM" id="SSF52151">
    <property type="entry name" value="FabD/lysophospholipase-like"/>
    <property type="match status" value="1"/>
</dbReference>
<dbReference type="Pfam" id="PF00550">
    <property type="entry name" value="PP-binding"/>
    <property type="match status" value="3"/>
</dbReference>
<evidence type="ECO:0000256" key="7">
    <source>
        <dbReference type="ARBA" id="ARBA00022737"/>
    </source>
</evidence>
<keyword evidence="5" id="KW-0597">Phosphoprotein</keyword>
<dbReference type="InterPro" id="IPR013968">
    <property type="entry name" value="PKS_KR"/>
</dbReference>
<gene>
    <name evidence="13" type="primary">tsnDI</name>
</gene>
<dbReference type="InterPro" id="IPR050091">
    <property type="entry name" value="PKS_NRPS_Biosynth_Enz"/>
</dbReference>
<keyword evidence="3" id="KW-0596">Phosphopantetheine</keyword>
<protein>
    <submittedName>
        <fullName evidence="13">Putative polyketide synthase</fullName>
    </submittedName>
</protein>
<evidence type="ECO:0000256" key="10">
    <source>
        <dbReference type="SAM" id="MobiDB-lite"/>
    </source>
</evidence>
<dbReference type="SUPFAM" id="SSF53901">
    <property type="entry name" value="Thiolase-like"/>
    <property type="match status" value="2"/>
</dbReference>
<feature type="domain" description="Carrier" evidence="11">
    <location>
        <begin position="342"/>
        <end position="419"/>
    </location>
</feature>
<evidence type="ECO:0000256" key="2">
    <source>
        <dbReference type="ARBA" id="ARBA00004792"/>
    </source>
</evidence>
<dbReference type="SMART" id="SM00822">
    <property type="entry name" value="PKS_KR"/>
    <property type="match status" value="1"/>
</dbReference>
<evidence type="ECO:0000256" key="6">
    <source>
        <dbReference type="ARBA" id="ARBA00022679"/>
    </source>
</evidence>
<evidence type="ECO:0000313" key="13">
    <source>
        <dbReference type="EMBL" id="ACR50796.1"/>
    </source>
</evidence>
<dbReference type="InterPro" id="IPR020841">
    <property type="entry name" value="PKS_Beta-ketoAc_synthase_dom"/>
</dbReference>
<feature type="compositionally biased region" description="Low complexity" evidence="10">
    <location>
        <begin position="283"/>
        <end position="293"/>
    </location>
</feature>
<dbReference type="Pfam" id="PF16197">
    <property type="entry name" value="KAsynt_C_assoc"/>
    <property type="match status" value="1"/>
</dbReference>
<dbReference type="Pfam" id="PF08659">
    <property type="entry name" value="KR"/>
    <property type="match status" value="1"/>
</dbReference>
<dbReference type="PROSITE" id="PS00606">
    <property type="entry name" value="KS3_1"/>
    <property type="match status" value="2"/>
</dbReference>
<dbReference type="InterPro" id="IPR036291">
    <property type="entry name" value="NAD(P)-bd_dom_sf"/>
</dbReference>
<dbReference type="PANTHER" id="PTHR43775">
    <property type="entry name" value="FATTY ACID SYNTHASE"/>
    <property type="match status" value="1"/>
</dbReference>
<keyword evidence="9" id="KW-0012">Acyltransferase</keyword>
<dbReference type="PANTHER" id="PTHR43775:SF37">
    <property type="entry name" value="SI:DKEY-61P9.11"/>
    <property type="match status" value="1"/>
</dbReference>
<dbReference type="SMART" id="SM00823">
    <property type="entry name" value="PKS_PP"/>
    <property type="match status" value="3"/>
</dbReference>
<feature type="compositionally biased region" description="Basic and acidic residues" evidence="10">
    <location>
        <begin position="265"/>
        <end position="282"/>
    </location>
</feature>
<dbReference type="GO" id="GO:0006633">
    <property type="term" value="P:fatty acid biosynthetic process"/>
    <property type="evidence" value="ECO:0007669"/>
    <property type="project" value="InterPro"/>
</dbReference>
<evidence type="ECO:0000256" key="1">
    <source>
        <dbReference type="ARBA" id="ARBA00004496"/>
    </source>
</evidence>
<keyword evidence="8" id="KW-0045">Antibiotic biosynthesis</keyword>
<evidence type="ECO:0000256" key="5">
    <source>
        <dbReference type="ARBA" id="ARBA00022553"/>
    </source>
</evidence>
<dbReference type="Pfam" id="PF02801">
    <property type="entry name" value="Ketoacyl-synt_C"/>
    <property type="match status" value="2"/>
</dbReference>
<dbReference type="GO" id="GO:0004312">
    <property type="term" value="F:fatty acid synthase activity"/>
    <property type="evidence" value="ECO:0007669"/>
    <property type="project" value="TreeGrafter"/>
</dbReference>
<keyword evidence="6" id="KW-0808">Transferase</keyword>
<dbReference type="GO" id="GO:0004314">
    <property type="term" value="F:[acyl-carrier-protein] S-malonyltransferase activity"/>
    <property type="evidence" value="ECO:0007669"/>
    <property type="project" value="InterPro"/>
</dbReference>
<dbReference type="FunFam" id="3.40.47.10:FF:000019">
    <property type="entry name" value="Polyketide synthase type I"/>
    <property type="match status" value="2"/>
</dbReference>
<dbReference type="Gene3D" id="1.10.1240.100">
    <property type="match status" value="2"/>
</dbReference>
<evidence type="ECO:0000256" key="4">
    <source>
        <dbReference type="ARBA" id="ARBA00022490"/>
    </source>
</evidence>
<dbReference type="SUPFAM" id="SSF47336">
    <property type="entry name" value="ACP-like"/>
    <property type="match status" value="3"/>
</dbReference>
<feature type="domain" description="Ketosynthase family 3 (KS3)" evidence="12">
    <location>
        <begin position="476"/>
        <end position="906"/>
    </location>
</feature>
<dbReference type="InterPro" id="IPR020806">
    <property type="entry name" value="PKS_PP-bd"/>
</dbReference>
<dbReference type="InterPro" id="IPR054514">
    <property type="entry name" value="RhiE-like_linker"/>
</dbReference>
<accession>D7F1P3</accession>
<dbReference type="Gene3D" id="3.40.366.10">
    <property type="entry name" value="Malonyl-Coenzyme A Acyl Carrier Protein, domain 2"/>
    <property type="match status" value="1"/>
</dbReference>
<dbReference type="GO" id="GO:0004315">
    <property type="term" value="F:3-oxoacyl-[acyl-carrier-protein] synthase activity"/>
    <property type="evidence" value="ECO:0007669"/>
    <property type="project" value="InterPro"/>
</dbReference>
<dbReference type="InterPro" id="IPR016036">
    <property type="entry name" value="Malonyl_transacylase_ACP-bd"/>
</dbReference>
<reference evidence="13" key="1">
    <citation type="submission" date="2008-11" db="EMBL/GenBank/DDBJ databases">
        <title>Different origins of the tetronate ring in near mirror-image antibiotics:evidence for convergent evolution?</title>
        <authorList>
            <person name="Demydchuk Y.A."/>
            <person name="Sun Y."/>
            <person name="Leadlay P.F."/>
        </authorList>
    </citation>
    <scope>NUCLEOTIDE SEQUENCE</scope>
    <source>
        <strain evidence="13">NCIMB 11426</strain>
    </source>
</reference>
<dbReference type="InterPro" id="IPR014043">
    <property type="entry name" value="Acyl_transferase_dom"/>
</dbReference>
<dbReference type="InterPro" id="IPR032821">
    <property type="entry name" value="PKS_assoc"/>
</dbReference>
<feature type="domain" description="Ketosynthase family 3 (KS3)" evidence="12">
    <location>
        <begin position="1245"/>
        <end position="1686"/>
    </location>
</feature>
<dbReference type="GO" id="GO:0005886">
    <property type="term" value="C:plasma membrane"/>
    <property type="evidence" value="ECO:0007669"/>
    <property type="project" value="TreeGrafter"/>
</dbReference>
<dbReference type="GO" id="GO:0033068">
    <property type="term" value="P:macrolide biosynthetic process"/>
    <property type="evidence" value="ECO:0007669"/>
    <property type="project" value="UniProtKB-ARBA"/>
</dbReference>
<dbReference type="Pfam" id="PF21394">
    <property type="entry name" value="Beta-ketacyl_N"/>
    <property type="match status" value="1"/>
</dbReference>
<dbReference type="SUPFAM" id="SSF51735">
    <property type="entry name" value="NAD(P)-binding Rossmann-fold domains"/>
    <property type="match status" value="2"/>
</dbReference>
<dbReference type="InterPro" id="IPR016035">
    <property type="entry name" value="Acyl_Trfase/lysoPLipase"/>
</dbReference>
<dbReference type="InterPro" id="IPR004410">
    <property type="entry name" value="Malonyl_CoA-ACP_transAc_FabD"/>
</dbReference>
<dbReference type="Gene3D" id="3.40.47.10">
    <property type="match status" value="2"/>
</dbReference>
<evidence type="ECO:0000256" key="9">
    <source>
        <dbReference type="ARBA" id="ARBA00023315"/>
    </source>
</evidence>
<dbReference type="GO" id="GO:0005737">
    <property type="term" value="C:cytoplasm"/>
    <property type="evidence" value="ECO:0007669"/>
    <property type="project" value="UniProtKB-SubCell"/>
</dbReference>
<dbReference type="InterPro" id="IPR006162">
    <property type="entry name" value="Ppantetheine_attach_site"/>
</dbReference>
<feature type="region of interest" description="Disordered" evidence="10">
    <location>
        <begin position="1767"/>
        <end position="1796"/>
    </location>
</feature>
<dbReference type="InterPro" id="IPR049490">
    <property type="entry name" value="C883_1060-like_KR_N"/>
</dbReference>
<feature type="region of interest" description="Disordered" evidence="10">
    <location>
        <begin position="1644"/>
        <end position="1664"/>
    </location>
</feature>